<dbReference type="GO" id="GO:0007268">
    <property type="term" value="P:chemical synaptic transmission"/>
    <property type="evidence" value="ECO:0007669"/>
    <property type="project" value="TreeGrafter"/>
</dbReference>
<protein>
    <recommendedName>
        <fullName evidence="11">G-protein coupled receptors family 1 profile domain-containing protein</fullName>
    </recommendedName>
</protein>
<dbReference type="Pfam" id="PF00001">
    <property type="entry name" value="7tm_1"/>
    <property type="match status" value="1"/>
</dbReference>
<evidence type="ECO:0000256" key="7">
    <source>
        <dbReference type="ARBA" id="ARBA00023136"/>
    </source>
</evidence>
<feature type="transmembrane region" description="Helical" evidence="10">
    <location>
        <begin position="73"/>
        <end position="99"/>
    </location>
</feature>
<dbReference type="InterPro" id="IPR000276">
    <property type="entry name" value="GPCR_Rhodpsn"/>
</dbReference>
<dbReference type="EMBL" id="GEBQ01001298">
    <property type="protein sequence ID" value="JAT38679.1"/>
    <property type="molecule type" value="Transcribed_RNA"/>
</dbReference>
<dbReference type="SUPFAM" id="SSF81321">
    <property type="entry name" value="Family A G protein-coupled receptor-like"/>
    <property type="match status" value="1"/>
</dbReference>
<evidence type="ECO:0000313" key="12">
    <source>
        <dbReference type="EMBL" id="JAT38679.1"/>
    </source>
</evidence>
<gene>
    <name evidence="12" type="ORF">g.50930</name>
</gene>
<comment type="similarity">
    <text evidence="2">Belongs to the G-protein coupled receptor 1 family.</text>
</comment>
<proteinExistence type="inferred from homology"/>
<dbReference type="AlphaFoldDB" id="A0A1B6MS15"/>
<dbReference type="GO" id="GO:0007210">
    <property type="term" value="P:serotonin receptor signaling pathway"/>
    <property type="evidence" value="ECO:0007669"/>
    <property type="project" value="TreeGrafter"/>
</dbReference>
<dbReference type="PANTHER" id="PTHR24247">
    <property type="entry name" value="5-HYDROXYTRYPTAMINE RECEPTOR"/>
    <property type="match status" value="1"/>
</dbReference>
<evidence type="ECO:0000256" key="2">
    <source>
        <dbReference type="ARBA" id="ARBA00010663"/>
    </source>
</evidence>
<evidence type="ECO:0000256" key="9">
    <source>
        <dbReference type="ARBA" id="ARBA00023224"/>
    </source>
</evidence>
<evidence type="ECO:0000256" key="3">
    <source>
        <dbReference type="ARBA" id="ARBA00022475"/>
    </source>
</evidence>
<evidence type="ECO:0000256" key="1">
    <source>
        <dbReference type="ARBA" id="ARBA00004651"/>
    </source>
</evidence>
<dbReference type="GO" id="GO:0004993">
    <property type="term" value="F:G protein-coupled serotonin receptor activity"/>
    <property type="evidence" value="ECO:0007669"/>
    <property type="project" value="TreeGrafter"/>
</dbReference>
<dbReference type="PANTHER" id="PTHR24247:SF222">
    <property type="entry name" value="5-HYDROXYTRYPTAMINE (SEROTONIN) RECEPTOR 2B, ISOFORM E"/>
    <property type="match status" value="1"/>
</dbReference>
<dbReference type="GO" id="GO:0030594">
    <property type="term" value="F:neurotransmitter receptor activity"/>
    <property type="evidence" value="ECO:0007669"/>
    <property type="project" value="TreeGrafter"/>
</dbReference>
<keyword evidence="4 10" id="KW-0812">Transmembrane</keyword>
<keyword evidence="5 10" id="KW-1133">Transmembrane helix</keyword>
<sequence length="152" mass="17290">MHLCTISVDRYLSLRYPMKFGRNKTRKRVTLKIVFVWLLSIAMSLPLCLMYSQDYNSVLVDGMCQIPDPLYKLIGSIVSFYIPLVVMLLTYALTVRLLAVQEHNLSSNSWSSGWLGGPATTGIERRCTWRRLLTGKPLTVPQQSQDTSPLVH</sequence>
<feature type="domain" description="G-protein coupled receptors family 1 profile" evidence="11">
    <location>
        <begin position="1"/>
        <end position="152"/>
    </location>
</feature>
<dbReference type="PRINTS" id="PR00237">
    <property type="entry name" value="GPCRRHODOPSN"/>
</dbReference>
<evidence type="ECO:0000256" key="6">
    <source>
        <dbReference type="ARBA" id="ARBA00023040"/>
    </source>
</evidence>
<keyword evidence="6" id="KW-0297">G-protein coupled receptor</keyword>
<dbReference type="PROSITE" id="PS50262">
    <property type="entry name" value="G_PROTEIN_RECEP_F1_2"/>
    <property type="match status" value="1"/>
</dbReference>
<evidence type="ECO:0000256" key="8">
    <source>
        <dbReference type="ARBA" id="ARBA00023170"/>
    </source>
</evidence>
<evidence type="ECO:0000256" key="10">
    <source>
        <dbReference type="SAM" id="Phobius"/>
    </source>
</evidence>
<keyword evidence="8" id="KW-0675">Receptor</keyword>
<dbReference type="GO" id="GO:0045202">
    <property type="term" value="C:synapse"/>
    <property type="evidence" value="ECO:0007669"/>
    <property type="project" value="GOC"/>
</dbReference>
<keyword evidence="7 10" id="KW-0472">Membrane</keyword>
<dbReference type="InterPro" id="IPR017452">
    <property type="entry name" value="GPCR_Rhodpsn_7TM"/>
</dbReference>
<feature type="transmembrane region" description="Helical" evidence="10">
    <location>
        <begin position="29"/>
        <end position="53"/>
    </location>
</feature>
<evidence type="ECO:0000256" key="5">
    <source>
        <dbReference type="ARBA" id="ARBA00022989"/>
    </source>
</evidence>
<name>A0A1B6MS15_9HEMI</name>
<evidence type="ECO:0000259" key="11">
    <source>
        <dbReference type="PROSITE" id="PS50262"/>
    </source>
</evidence>
<dbReference type="GO" id="GO:0005886">
    <property type="term" value="C:plasma membrane"/>
    <property type="evidence" value="ECO:0007669"/>
    <property type="project" value="UniProtKB-SubCell"/>
</dbReference>
<keyword evidence="3" id="KW-1003">Cell membrane</keyword>
<dbReference type="Gene3D" id="1.20.1070.10">
    <property type="entry name" value="Rhodopsin 7-helix transmembrane proteins"/>
    <property type="match status" value="1"/>
</dbReference>
<dbReference type="GO" id="GO:0030425">
    <property type="term" value="C:dendrite"/>
    <property type="evidence" value="ECO:0007669"/>
    <property type="project" value="TreeGrafter"/>
</dbReference>
<evidence type="ECO:0000256" key="4">
    <source>
        <dbReference type="ARBA" id="ARBA00022692"/>
    </source>
</evidence>
<organism evidence="12">
    <name type="scientific">Graphocephala atropunctata</name>
    <dbReference type="NCBI Taxonomy" id="36148"/>
    <lineage>
        <taxon>Eukaryota</taxon>
        <taxon>Metazoa</taxon>
        <taxon>Ecdysozoa</taxon>
        <taxon>Arthropoda</taxon>
        <taxon>Hexapoda</taxon>
        <taxon>Insecta</taxon>
        <taxon>Pterygota</taxon>
        <taxon>Neoptera</taxon>
        <taxon>Paraneoptera</taxon>
        <taxon>Hemiptera</taxon>
        <taxon>Auchenorrhyncha</taxon>
        <taxon>Membracoidea</taxon>
        <taxon>Cicadellidae</taxon>
        <taxon>Cicadellinae</taxon>
        <taxon>Cicadellini</taxon>
        <taxon>Graphocephala</taxon>
    </lineage>
</organism>
<comment type="subcellular location">
    <subcellularLocation>
        <location evidence="1">Cell membrane</location>
        <topology evidence="1">Multi-pass membrane protein</topology>
    </subcellularLocation>
</comment>
<keyword evidence="9" id="KW-0807">Transducer</keyword>
<reference evidence="12" key="1">
    <citation type="submission" date="2015-11" db="EMBL/GenBank/DDBJ databases">
        <title>De novo transcriptome assembly of four potential Pierce s Disease insect vectors from Arizona vineyards.</title>
        <authorList>
            <person name="Tassone E.E."/>
        </authorList>
    </citation>
    <scope>NUCLEOTIDE SEQUENCE</scope>
</reference>
<dbReference type="GO" id="GO:0007187">
    <property type="term" value="P:G protein-coupled receptor signaling pathway, coupled to cyclic nucleotide second messenger"/>
    <property type="evidence" value="ECO:0007669"/>
    <property type="project" value="TreeGrafter"/>
</dbReference>
<accession>A0A1B6MS15</accession>